<keyword evidence="1" id="KW-0732">Signal</keyword>
<feature type="chain" id="PRO_5046490477" evidence="1">
    <location>
        <begin position="23"/>
        <end position="157"/>
    </location>
</feature>
<keyword evidence="3" id="KW-1185">Reference proteome</keyword>
<evidence type="ECO:0000313" key="2">
    <source>
        <dbReference type="EMBL" id="GAA0756884.1"/>
    </source>
</evidence>
<sequence>MKYTLTLIVAFLLISCGTSYQANQVEKEFIGDWILESVTYPDSSGLFDVELFNVADASCFDNSTWKFIPNNSTGSFILDGNDCTKTEQQFTWYIDKTTAKNINPEILLKVTTGQKARKVDTGTRIKIKSLLADQMIWEQNVMFNGKQIKIQMTFSKF</sequence>
<accession>A0ABN1K722</accession>
<dbReference type="PROSITE" id="PS51257">
    <property type="entry name" value="PROKAR_LIPOPROTEIN"/>
    <property type="match status" value="1"/>
</dbReference>
<dbReference type="Proteomes" id="UP001500185">
    <property type="component" value="Unassembled WGS sequence"/>
</dbReference>
<feature type="signal peptide" evidence="1">
    <location>
        <begin position="1"/>
        <end position="22"/>
    </location>
</feature>
<reference evidence="3" key="1">
    <citation type="journal article" date="2019" name="Int. J. Syst. Evol. Microbiol.">
        <title>The Global Catalogue of Microorganisms (GCM) 10K type strain sequencing project: providing services to taxonomists for standard genome sequencing and annotation.</title>
        <authorList>
            <consortium name="The Broad Institute Genomics Platform"/>
            <consortium name="The Broad Institute Genome Sequencing Center for Infectious Disease"/>
            <person name="Wu L."/>
            <person name="Ma J."/>
        </authorList>
    </citation>
    <scope>NUCLEOTIDE SEQUENCE [LARGE SCALE GENOMIC DNA]</scope>
    <source>
        <strain evidence="3">JCM 16231</strain>
    </source>
</reference>
<evidence type="ECO:0000256" key="1">
    <source>
        <dbReference type="SAM" id="SignalP"/>
    </source>
</evidence>
<organism evidence="2 3">
    <name type="scientific">Psychroflexus lacisalsi</name>
    <dbReference type="NCBI Taxonomy" id="503928"/>
    <lineage>
        <taxon>Bacteria</taxon>
        <taxon>Pseudomonadati</taxon>
        <taxon>Bacteroidota</taxon>
        <taxon>Flavobacteriia</taxon>
        <taxon>Flavobacteriales</taxon>
        <taxon>Flavobacteriaceae</taxon>
        <taxon>Psychroflexus</taxon>
    </lineage>
</organism>
<evidence type="ECO:0000313" key="3">
    <source>
        <dbReference type="Proteomes" id="UP001500185"/>
    </source>
</evidence>
<dbReference type="RefSeq" id="WP_224453801.1">
    <property type="nucleotide sequence ID" value="NZ_BAAAGG010000005.1"/>
</dbReference>
<dbReference type="EMBL" id="BAAAGG010000005">
    <property type="protein sequence ID" value="GAA0756884.1"/>
    <property type="molecule type" value="Genomic_DNA"/>
</dbReference>
<comment type="caution">
    <text evidence="2">The sequence shown here is derived from an EMBL/GenBank/DDBJ whole genome shotgun (WGS) entry which is preliminary data.</text>
</comment>
<gene>
    <name evidence="2" type="ORF">GCM10009433_12610</name>
</gene>
<name>A0ABN1K722_9FLAO</name>
<proteinExistence type="predicted"/>
<protein>
    <submittedName>
        <fullName evidence="2">Lipocalin family protein</fullName>
    </submittedName>
</protein>